<dbReference type="EC" id="2.7.2.1" evidence="1"/>
<keyword evidence="1" id="KW-0418">Kinase</keyword>
<reference evidence="2" key="1">
    <citation type="journal article" date="2010" name="BMC Genomics">
        <title>Clostridium sticklandii, a specialist in amino acid degradation:revisiting its metabolism through its genome sequence.</title>
        <authorList>
            <person name="Fonknechten N."/>
            <person name="Chaussonnerie S."/>
            <person name="Tricot S."/>
            <person name="Lajus A."/>
            <person name="Andreesen J.R."/>
            <person name="Perchat N."/>
            <person name="Pelletier E."/>
            <person name="Gouyvenoux M."/>
            <person name="Barbe V."/>
            <person name="Salanoubat M."/>
            <person name="Le Paslier D."/>
            <person name="Weissenbach J."/>
            <person name="Cohen G.N."/>
            <person name="Kreimeyer A."/>
        </authorList>
    </citation>
    <scope>NUCLEOTIDE SEQUENCE [LARGE SCALE GENOMIC DNA]</scope>
    <source>
        <strain evidence="2">ATCC 12662 / DSM 519 / JCM 1433 / CCUG 9281 / NCIMB 10654 / HF</strain>
    </source>
</reference>
<dbReference type="HOGENOM" id="CLU_3134365_0_0_9"/>
<accession>E3PXI7</accession>
<proteinExistence type="predicted"/>
<keyword evidence="2" id="KW-1185">Reference proteome</keyword>
<dbReference type="Proteomes" id="UP000007041">
    <property type="component" value="Chromosome"/>
</dbReference>
<protein>
    <submittedName>
        <fullName evidence="1">Acetate kinase (Acetokinase)</fullName>
        <ecNumber evidence="1">2.7.2.1</ecNumber>
    </submittedName>
</protein>
<dbReference type="KEGG" id="cst:CLOST_1029"/>
<dbReference type="STRING" id="1511.CLOST_1029"/>
<evidence type="ECO:0000313" key="2">
    <source>
        <dbReference type="Proteomes" id="UP000007041"/>
    </source>
</evidence>
<dbReference type="AlphaFoldDB" id="E3PXI7"/>
<dbReference type="GO" id="GO:0008776">
    <property type="term" value="F:acetate kinase activity"/>
    <property type="evidence" value="ECO:0007669"/>
    <property type="project" value="UniProtKB-EC"/>
</dbReference>
<sequence length="49" mass="5790">MKLLDLSYFIIAFNRLIGIVIEINNLRLALLIFRYKLVKIISSYFLNLS</sequence>
<keyword evidence="1" id="KW-0808">Transferase</keyword>
<organism evidence="1 2">
    <name type="scientific">Acetoanaerobium sticklandii (strain ATCC 12662 / DSM 519 / JCM 1433 / CCUG 9281 / NCIMB 10654 / HF)</name>
    <name type="common">Clostridium sticklandii</name>
    <dbReference type="NCBI Taxonomy" id="499177"/>
    <lineage>
        <taxon>Bacteria</taxon>
        <taxon>Bacillati</taxon>
        <taxon>Bacillota</taxon>
        <taxon>Clostridia</taxon>
        <taxon>Peptostreptococcales</taxon>
        <taxon>Filifactoraceae</taxon>
        <taxon>Acetoanaerobium</taxon>
    </lineage>
</organism>
<dbReference type="EMBL" id="FP565809">
    <property type="protein sequence ID" value="CBH21152.1"/>
    <property type="molecule type" value="Genomic_DNA"/>
</dbReference>
<gene>
    <name evidence="1" type="ordered locus">CLOST_1029</name>
</gene>
<dbReference type="BioCyc" id="CSTI499177:GJE9-1076-MONOMER"/>
<name>E3PXI7_ACESD</name>
<evidence type="ECO:0000313" key="1">
    <source>
        <dbReference type="EMBL" id="CBH21152.1"/>
    </source>
</evidence>